<reference evidence="1" key="1">
    <citation type="submission" date="2020-08" db="EMBL/GenBank/DDBJ databases">
        <title>Multicomponent nature underlies the extraordinary mechanical properties of spider dragline silk.</title>
        <authorList>
            <person name="Kono N."/>
            <person name="Nakamura H."/>
            <person name="Mori M."/>
            <person name="Yoshida Y."/>
            <person name="Ohtoshi R."/>
            <person name="Malay A.D."/>
            <person name="Moran D.A.P."/>
            <person name="Tomita M."/>
            <person name="Numata K."/>
            <person name="Arakawa K."/>
        </authorList>
    </citation>
    <scope>NUCLEOTIDE SEQUENCE</scope>
</reference>
<sequence>MFFLPPLYWYGIHHHHWDGEQQTRQFDIRSTLSTTQQRPYFTRSYPREIKTQTATLRPFFVHFPQNSSSGLARWGIGTLQHICLLPAAEQRGQATPSFLSIWGSPSP</sequence>
<organism evidence="1 2">
    <name type="scientific">Trichonephila inaurata madagascariensis</name>
    <dbReference type="NCBI Taxonomy" id="2747483"/>
    <lineage>
        <taxon>Eukaryota</taxon>
        <taxon>Metazoa</taxon>
        <taxon>Ecdysozoa</taxon>
        <taxon>Arthropoda</taxon>
        <taxon>Chelicerata</taxon>
        <taxon>Arachnida</taxon>
        <taxon>Araneae</taxon>
        <taxon>Araneomorphae</taxon>
        <taxon>Entelegynae</taxon>
        <taxon>Araneoidea</taxon>
        <taxon>Nephilidae</taxon>
        <taxon>Trichonephila</taxon>
        <taxon>Trichonephila inaurata</taxon>
    </lineage>
</organism>
<dbReference type="Proteomes" id="UP000886998">
    <property type="component" value="Unassembled WGS sequence"/>
</dbReference>
<dbReference type="EMBL" id="BMAV01016922">
    <property type="protein sequence ID" value="GFY68196.1"/>
    <property type="molecule type" value="Genomic_DNA"/>
</dbReference>
<gene>
    <name evidence="1" type="ORF">TNIN_21961</name>
</gene>
<protein>
    <submittedName>
        <fullName evidence="1">Uncharacterized protein</fullName>
    </submittedName>
</protein>
<evidence type="ECO:0000313" key="1">
    <source>
        <dbReference type="EMBL" id="GFY68196.1"/>
    </source>
</evidence>
<comment type="caution">
    <text evidence="1">The sequence shown here is derived from an EMBL/GenBank/DDBJ whole genome shotgun (WGS) entry which is preliminary data.</text>
</comment>
<proteinExistence type="predicted"/>
<evidence type="ECO:0000313" key="2">
    <source>
        <dbReference type="Proteomes" id="UP000886998"/>
    </source>
</evidence>
<accession>A0A8X7CID4</accession>
<dbReference type="AlphaFoldDB" id="A0A8X7CID4"/>
<name>A0A8X7CID4_9ARAC</name>
<keyword evidence="2" id="KW-1185">Reference proteome</keyword>